<gene>
    <name evidence="1" type="ORF">GWK47_054725</name>
</gene>
<evidence type="ECO:0000313" key="1">
    <source>
        <dbReference type="EMBL" id="KAG0717303.1"/>
    </source>
</evidence>
<comment type="caution">
    <text evidence="1">The sequence shown here is derived from an EMBL/GenBank/DDBJ whole genome shotgun (WGS) entry which is preliminary data.</text>
</comment>
<reference evidence="1" key="1">
    <citation type="submission" date="2020-07" db="EMBL/GenBank/DDBJ databases">
        <title>The High-quality genome of the commercially important snow crab, Chionoecetes opilio.</title>
        <authorList>
            <person name="Jeong J.-H."/>
            <person name="Ryu S."/>
        </authorList>
    </citation>
    <scope>NUCLEOTIDE SEQUENCE</scope>
    <source>
        <strain evidence="1">MADBK_172401_WGS</strain>
        <tissue evidence="1">Digestive gland</tissue>
    </source>
</reference>
<dbReference type="EMBL" id="JACEEZ010017820">
    <property type="protein sequence ID" value="KAG0717303.1"/>
    <property type="molecule type" value="Genomic_DNA"/>
</dbReference>
<organism evidence="1 2">
    <name type="scientific">Chionoecetes opilio</name>
    <name type="common">Atlantic snow crab</name>
    <name type="synonym">Cancer opilio</name>
    <dbReference type="NCBI Taxonomy" id="41210"/>
    <lineage>
        <taxon>Eukaryota</taxon>
        <taxon>Metazoa</taxon>
        <taxon>Ecdysozoa</taxon>
        <taxon>Arthropoda</taxon>
        <taxon>Crustacea</taxon>
        <taxon>Multicrustacea</taxon>
        <taxon>Malacostraca</taxon>
        <taxon>Eumalacostraca</taxon>
        <taxon>Eucarida</taxon>
        <taxon>Decapoda</taxon>
        <taxon>Pleocyemata</taxon>
        <taxon>Brachyura</taxon>
        <taxon>Eubrachyura</taxon>
        <taxon>Majoidea</taxon>
        <taxon>Majidae</taxon>
        <taxon>Chionoecetes</taxon>
    </lineage>
</organism>
<evidence type="ECO:0000313" key="2">
    <source>
        <dbReference type="Proteomes" id="UP000770661"/>
    </source>
</evidence>
<dbReference type="Proteomes" id="UP000770661">
    <property type="component" value="Unassembled WGS sequence"/>
</dbReference>
<name>A0A8J5C734_CHIOP</name>
<protein>
    <submittedName>
        <fullName evidence="1">Uncharacterized protein</fullName>
    </submittedName>
</protein>
<keyword evidence="2" id="KW-1185">Reference proteome</keyword>
<sequence>MGCLYRSHRCFNFIVEHPHAQITRGLPGSSDAGTFTVRYIDKTSPLVSVNEARKDCFWPEKQNDGEHSPNSTALLQHTKVQCTRLASGQPVTKSQHRHQLLKAAVGTLDAETKSWVPCLELAACGSKAVNEHCEVCLQKCCRFWRQMFIAESQLEMHELCSCKCEK</sequence>
<accession>A0A8J5C734</accession>
<dbReference type="AlphaFoldDB" id="A0A8J5C734"/>
<proteinExistence type="predicted"/>
<dbReference type="OrthoDB" id="5967813at2759"/>